<dbReference type="AlphaFoldDB" id="A0AB39I3T2"/>
<dbReference type="EMBL" id="CP162607">
    <property type="protein sequence ID" value="XDK38957.1"/>
    <property type="molecule type" value="Genomic_DNA"/>
</dbReference>
<name>A0AB39I3T2_9PSED</name>
<protein>
    <submittedName>
        <fullName evidence="1">Uncharacterized protein</fullName>
    </submittedName>
</protein>
<proteinExistence type="predicted"/>
<reference evidence="1" key="1">
    <citation type="submission" date="2024-07" db="EMBL/GenBank/DDBJ databases">
        <title>Identification and characteristics of a novel species of coltsfoot's symbiotic bacteria.</title>
        <authorList>
            <person name="Juszczyk A."/>
            <person name="Jasielczuk I."/>
            <person name="Gurgul A."/>
            <person name="Rogala M."/>
            <person name="Kowalczyk A."/>
            <person name="Szmatola T."/>
            <person name="Kosecka-Strojek M."/>
            <person name="Arent Z."/>
            <person name="Latowski D."/>
        </authorList>
    </citation>
    <scope>NUCLEOTIDE SEQUENCE</scope>
    <source>
        <strain evidence="1">Hg7Tf</strain>
    </source>
</reference>
<dbReference type="RefSeq" id="WP_045186034.1">
    <property type="nucleotide sequence ID" value="NZ_CP162607.1"/>
</dbReference>
<gene>
    <name evidence="1" type="ORF">AB4Y39_09890</name>
</gene>
<sequence length="73" mass="8330">MTTHDDDFGDIASPTLIEMWRHQAVLMTNETEYLNQELVKARQNIAKLVAINEALQNQLRARSAPMVQPRPQA</sequence>
<organism evidence="1">
    <name type="scientific">Pseudomonas sp. Hg7Tf</name>
    <dbReference type="NCBI Taxonomy" id="3236988"/>
    <lineage>
        <taxon>Bacteria</taxon>
        <taxon>Pseudomonadati</taxon>
        <taxon>Pseudomonadota</taxon>
        <taxon>Gammaproteobacteria</taxon>
        <taxon>Pseudomonadales</taxon>
        <taxon>Pseudomonadaceae</taxon>
        <taxon>Pseudomonas</taxon>
    </lineage>
</organism>
<evidence type="ECO:0000313" key="1">
    <source>
        <dbReference type="EMBL" id="XDK38957.1"/>
    </source>
</evidence>
<accession>A0AB39I3T2</accession>